<accession>A0A8B8PEC3</accession>
<feature type="region of interest" description="Disordered" evidence="2">
    <location>
        <begin position="1"/>
        <end position="34"/>
    </location>
</feature>
<dbReference type="Proteomes" id="UP000827889">
    <property type="component" value="Chromosome 10"/>
</dbReference>
<proteinExistence type="predicted"/>
<evidence type="ECO:0000256" key="3">
    <source>
        <dbReference type="SAM" id="Phobius"/>
    </source>
</evidence>
<dbReference type="RefSeq" id="XP_030533156.1">
    <property type="nucleotide sequence ID" value="XM_030677296.2"/>
</dbReference>
<dbReference type="AlphaFoldDB" id="A0A8B8PEC3"/>
<dbReference type="GeneID" id="115742803"/>
<evidence type="ECO:0000313" key="4">
    <source>
        <dbReference type="Proteomes" id="UP000827889"/>
    </source>
</evidence>
<gene>
    <name evidence="5" type="primary">LOC115742803</name>
</gene>
<dbReference type="OrthoDB" id="1933396at2759"/>
<evidence type="ECO:0000313" key="5">
    <source>
        <dbReference type="RefSeq" id="XP_030533156.1"/>
    </source>
</evidence>
<feature type="transmembrane region" description="Helical" evidence="3">
    <location>
        <begin position="73"/>
        <end position="92"/>
    </location>
</feature>
<keyword evidence="3" id="KW-0472">Membrane</keyword>
<keyword evidence="1" id="KW-0175">Coiled coil</keyword>
<protein>
    <submittedName>
        <fullName evidence="5">Uncharacterized protein LOC115742803</fullName>
    </submittedName>
</protein>
<organism evidence="4 5">
    <name type="scientific">Rhodamnia argentea</name>
    <dbReference type="NCBI Taxonomy" id="178133"/>
    <lineage>
        <taxon>Eukaryota</taxon>
        <taxon>Viridiplantae</taxon>
        <taxon>Streptophyta</taxon>
        <taxon>Embryophyta</taxon>
        <taxon>Tracheophyta</taxon>
        <taxon>Spermatophyta</taxon>
        <taxon>Magnoliopsida</taxon>
        <taxon>eudicotyledons</taxon>
        <taxon>Gunneridae</taxon>
        <taxon>Pentapetalae</taxon>
        <taxon>rosids</taxon>
        <taxon>malvids</taxon>
        <taxon>Myrtales</taxon>
        <taxon>Myrtaceae</taxon>
        <taxon>Myrtoideae</taxon>
        <taxon>Myrteae</taxon>
        <taxon>Australasian group</taxon>
        <taxon>Rhodamnia</taxon>
    </lineage>
</organism>
<sequence length="98" mass="10302">MASPTAVNGMSEAPDRTFPAADVENEMNPGMNTKVEVDPVSSAVAASLEAKEQAEAARQQKEREKDAMQSLKSAILISAAVVAVAGAIFAISKKLREK</sequence>
<feature type="coiled-coil region" evidence="1">
    <location>
        <begin position="44"/>
        <end position="74"/>
    </location>
</feature>
<name>A0A8B8PEC3_9MYRT</name>
<evidence type="ECO:0000256" key="2">
    <source>
        <dbReference type="SAM" id="MobiDB-lite"/>
    </source>
</evidence>
<reference evidence="5" key="1">
    <citation type="submission" date="2025-08" db="UniProtKB">
        <authorList>
            <consortium name="RefSeq"/>
        </authorList>
    </citation>
    <scope>IDENTIFICATION</scope>
    <source>
        <tissue evidence="5">Leaf</tissue>
    </source>
</reference>
<dbReference type="KEGG" id="rarg:115742803"/>
<dbReference type="PANTHER" id="PTHR37741">
    <property type="entry name" value="TRANSMEMBRANE PROTEIN"/>
    <property type="match status" value="1"/>
</dbReference>
<keyword evidence="4" id="KW-1185">Reference proteome</keyword>
<keyword evidence="3" id="KW-0812">Transmembrane</keyword>
<evidence type="ECO:0000256" key="1">
    <source>
        <dbReference type="SAM" id="Coils"/>
    </source>
</evidence>
<keyword evidence="3" id="KW-1133">Transmembrane helix</keyword>
<dbReference type="PANTHER" id="PTHR37741:SF1">
    <property type="entry name" value="TRANSMEMBRANE PROTEIN"/>
    <property type="match status" value="1"/>
</dbReference>